<evidence type="ECO:0008006" key="6">
    <source>
        <dbReference type="Google" id="ProtNLM"/>
    </source>
</evidence>
<keyword evidence="5" id="KW-1185">Reference proteome</keyword>
<gene>
    <name evidence="4" type="ORF">Syun_014602</name>
</gene>
<dbReference type="PANTHER" id="PTHR43281">
    <property type="entry name" value="FARNESYL DIPHOSPHATE SYNTHASE"/>
    <property type="match status" value="1"/>
</dbReference>
<keyword evidence="3" id="KW-0460">Magnesium</keyword>
<keyword evidence="2" id="KW-0479">Metal-binding</keyword>
<evidence type="ECO:0000313" key="5">
    <source>
        <dbReference type="Proteomes" id="UP001420932"/>
    </source>
</evidence>
<comment type="cofactor">
    <cofactor evidence="1">
        <name>Mg(2+)</name>
        <dbReference type="ChEBI" id="CHEBI:18420"/>
    </cofactor>
</comment>
<evidence type="ECO:0000256" key="2">
    <source>
        <dbReference type="ARBA" id="ARBA00022723"/>
    </source>
</evidence>
<dbReference type="InterPro" id="IPR008949">
    <property type="entry name" value="Isoprenoid_synthase_dom_sf"/>
</dbReference>
<dbReference type="GO" id="GO:0004311">
    <property type="term" value="F:geranylgeranyl diphosphate synthase activity"/>
    <property type="evidence" value="ECO:0007669"/>
    <property type="project" value="TreeGrafter"/>
</dbReference>
<comment type="caution">
    <text evidence="4">The sequence shown here is derived from an EMBL/GenBank/DDBJ whole genome shotgun (WGS) entry which is preliminary data.</text>
</comment>
<dbReference type="SUPFAM" id="SSF48576">
    <property type="entry name" value="Terpenoid synthases"/>
    <property type="match status" value="1"/>
</dbReference>
<evidence type="ECO:0000256" key="3">
    <source>
        <dbReference type="ARBA" id="ARBA00022842"/>
    </source>
</evidence>
<dbReference type="Gene3D" id="1.10.600.10">
    <property type="entry name" value="Farnesyl Diphosphate Synthase"/>
    <property type="match status" value="1"/>
</dbReference>
<reference evidence="4 5" key="1">
    <citation type="submission" date="2024-01" db="EMBL/GenBank/DDBJ databases">
        <title>Genome assemblies of Stephania.</title>
        <authorList>
            <person name="Yang L."/>
        </authorList>
    </citation>
    <scope>NUCLEOTIDE SEQUENCE [LARGE SCALE GENOMIC DNA]</scope>
    <source>
        <strain evidence="4">YNDBR</strain>
        <tissue evidence="4">Leaf</tissue>
    </source>
</reference>
<dbReference type="EMBL" id="JBBNAF010000006">
    <property type="protein sequence ID" value="KAK9135272.1"/>
    <property type="molecule type" value="Genomic_DNA"/>
</dbReference>
<organism evidence="4 5">
    <name type="scientific">Stephania yunnanensis</name>
    <dbReference type="NCBI Taxonomy" id="152371"/>
    <lineage>
        <taxon>Eukaryota</taxon>
        <taxon>Viridiplantae</taxon>
        <taxon>Streptophyta</taxon>
        <taxon>Embryophyta</taxon>
        <taxon>Tracheophyta</taxon>
        <taxon>Spermatophyta</taxon>
        <taxon>Magnoliopsida</taxon>
        <taxon>Ranunculales</taxon>
        <taxon>Menispermaceae</taxon>
        <taxon>Menispermoideae</taxon>
        <taxon>Cissampelideae</taxon>
        <taxon>Stephania</taxon>
    </lineage>
</organism>
<name>A0AAP0JM00_9MAGN</name>
<dbReference type="GO" id="GO:0046872">
    <property type="term" value="F:metal ion binding"/>
    <property type="evidence" value="ECO:0007669"/>
    <property type="project" value="UniProtKB-KW"/>
</dbReference>
<proteinExistence type="predicted"/>
<evidence type="ECO:0000313" key="4">
    <source>
        <dbReference type="EMBL" id="KAK9135272.1"/>
    </source>
</evidence>
<evidence type="ECO:0000256" key="1">
    <source>
        <dbReference type="ARBA" id="ARBA00001946"/>
    </source>
</evidence>
<protein>
    <recommendedName>
        <fullName evidence="6">Geranylgeranyl diphosphate synthase</fullName>
    </recommendedName>
</protein>
<dbReference type="Proteomes" id="UP001420932">
    <property type="component" value="Unassembled WGS sequence"/>
</dbReference>
<sequence length="66" mass="7191">MVEKANSVQQALEQVVSLKKTLKIHEAMRYSFLAGGKRVRPGLCIAASELVGGEEASPCPPPARWR</sequence>
<accession>A0AAP0JM00</accession>
<dbReference type="AlphaFoldDB" id="A0AAP0JM00"/>
<dbReference type="PANTHER" id="PTHR43281:SF24">
    <property type="entry name" value="OS07G0580900 PROTEIN"/>
    <property type="match status" value="1"/>
</dbReference>